<sequence length="142" mass="15115">MSFKAFLTNRLIWFSLLVYLLTGFSSAFGAVWCLHAGQEGLPPLASLTCCPGEEGSVSHAGETDVLRERGCGPCIDLPLAPPILKSRLRTGRTLGAPSLALAPPVLFRSFPPADLRLESSPLQTPAAPSPALLHLRTVVLLN</sequence>
<name>A0A0M4D242_9BACT</name>
<dbReference type="AlphaFoldDB" id="A0A0M4D242"/>
<proteinExistence type="predicted"/>
<dbReference type="RefSeq" id="WP_053551290.1">
    <property type="nucleotide sequence ID" value="NZ_CP010802.1"/>
</dbReference>
<keyword evidence="2" id="KW-1185">Reference proteome</keyword>
<protein>
    <submittedName>
        <fullName evidence="1">Uncharacterized protein</fullName>
    </submittedName>
</protein>
<dbReference type="Proteomes" id="UP000057158">
    <property type="component" value="Chromosome"/>
</dbReference>
<dbReference type="STRING" id="1603606.DSOUD_2512"/>
<dbReference type="KEGG" id="des:DSOUD_2512"/>
<evidence type="ECO:0000313" key="2">
    <source>
        <dbReference type="Proteomes" id="UP000057158"/>
    </source>
</evidence>
<evidence type="ECO:0000313" key="1">
    <source>
        <dbReference type="EMBL" id="ALC17265.1"/>
    </source>
</evidence>
<dbReference type="EMBL" id="CP010802">
    <property type="protein sequence ID" value="ALC17265.1"/>
    <property type="molecule type" value="Genomic_DNA"/>
</dbReference>
<reference evidence="1 2" key="1">
    <citation type="submission" date="2015-07" db="EMBL/GenBank/DDBJ databases">
        <title>Isolation and Genomic Characterization of a Novel Halophilic Metal-Reducing Deltaproteobacterium from the Deep Subsurface.</title>
        <authorList>
            <person name="Badalamenti J.P."/>
            <person name="Summers Z.M."/>
            <person name="Gralnick J.A."/>
            <person name="Bond D.R."/>
        </authorList>
    </citation>
    <scope>NUCLEOTIDE SEQUENCE [LARGE SCALE GENOMIC DNA]</scope>
    <source>
        <strain evidence="1 2">WTL</strain>
    </source>
</reference>
<accession>A0A0M4D242</accession>
<gene>
    <name evidence="1" type="ORF">DSOUD_2512</name>
</gene>
<dbReference type="PATRIC" id="fig|1603606.3.peg.2719"/>
<organism evidence="1 2">
    <name type="scientific">Desulfuromonas soudanensis</name>
    <dbReference type="NCBI Taxonomy" id="1603606"/>
    <lineage>
        <taxon>Bacteria</taxon>
        <taxon>Pseudomonadati</taxon>
        <taxon>Thermodesulfobacteriota</taxon>
        <taxon>Desulfuromonadia</taxon>
        <taxon>Desulfuromonadales</taxon>
        <taxon>Desulfuromonadaceae</taxon>
        <taxon>Desulfuromonas</taxon>
    </lineage>
</organism>